<accession>A0ABP8MSU1</accession>
<dbReference type="SUPFAM" id="SSF56300">
    <property type="entry name" value="Metallo-dependent phosphatases"/>
    <property type="match status" value="1"/>
</dbReference>
<dbReference type="PANTHER" id="PTHR11575:SF24">
    <property type="entry name" value="5'-NUCLEOTIDASE"/>
    <property type="match status" value="1"/>
</dbReference>
<dbReference type="Gene3D" id="3.60.21.10">
    <property type="match status" value="1"/>
</dbReference>
<evidence type="ECO:0000313" key="1">
    <source>
        <dbReference type="EMBL" id="GAA4453745.1"/>
    </source>
</evidence>
<proteinExistence type="predicted"/>
<evidence type="ECO:0000313" key="2">
    <source>
        <dbReference type="Proteomes" id="UP001501410"/>
    </source>
</evidence>
<dbReference type="EMBL" id="BAABEZ010000022">
    <property type="protein sequence ID" value="GAA4453745.1"/>
    <property type="molecule type" value="Genomic_DNA"/>
</dbReference>
<gene>
    <name evidence="1" type="ORF">GCM10023092_14610</name>
</gene>
<dbReference type="InterPro" id="IPR006179">
    <property type="entry name" value="5_nucleotidase/apyrase"/>
</dbReference>
<name>A0ABP8MSU1_9BACT</name>
<dbReference type="RefSeq" id="WP_344824695.1">
    <property type="nucleotide sequence ID" value="NZ_BAABEZ010000022.1"/>
</dbReference>
<dbReference type="Proteomes" id="UP001501410">
    <property type="component" value="Unassembled WGS sequence"/>
</dbReference>
<reference evidence="2" key="1">
    <citation type="journal article" date="2019" name="Int. J. Syst. Evol. Microbiol.">
        <title>The Global Catalogue of Microorganisms (GCM) 10K type strain sequencing project: providing services to taxonomists for standard genome sequencing and annotation.</title>
        <authorList>
            <consortium name="The Broad Institute Genomics Platform"/>
            <consortium name="The Broad Institute Genome Sequencing Center for Infectious Disease"/>
            <person name="Wu L."/>
            <person name="Ma J."/>
        </authorList>
    </citation>
    <scope>NUCLEOTIDE SEQUENCE [LARGE SCALE GENOMIC DNA]</scope>
    <source>
        <strain evidence="2">JCM 31921</strain>
    </source>
</reference>
<dbReference type="PROSITE" id="PS51318">
    <property type="entry name" value="TAT"/>
    <property type="match status" value="1"/>
</dbReference>
<comment type="caution">
    <text evidence="1">The sequence shown here is derived from an EMBL/GenBank/DDBJ whole genome shotgun (WGS) entry which is preliminary data.</text>
</comment>
<dbReference type="InterPro" id="IPR006311">
    <property type="entry name" value="TAT_signal"/>
</dbReference>
<keyword evidence="2" id="KW-1185">Reference proteome</keyword>
<dbReference type="PANTHER" id="PTHR11575">
    <property type="entry name" value="5'-NUCLEOTIDASE-RELATED"/>
    <property type="match status" value="1"/>
</dbReference>
<sequence length="297" mass="32625">MTTRRTFLAQSLKGLCLLGSGMSPLMEAFAGNQPVPGLTVLISSDTQSQLHPFPEDAPKYAGLGGYEARAAYIAGQRLQSAPLLLLDSGDFIQGSPSLDIYKGRIEIEAMNRMQYDAVCLGEHEADAGIPMLIQSLSHARFPVISSNAADERFSALLQPHCVIQKNALRVGIMAINRSDGFLKVKGDPVTVANEKAEELRRHFGCRLVICLSRLGLDERDVINDEYLARNSEGIDLIAGGYSHRVLTHPLRFYNRKKREILVTGSGWGGTHLSRVEYEISGAKKIFSGKVQTVEIRK</sequence>
<protein>
    <submittedName>
        <fullName evidence="1">Metallophosphatase</fullName>
    </submittedName>
</protein>
<organism evidence="1 2">
    <name type="scientific">Rurimicrobium arvi</name>
    <dbReference type="NCBI Taxonomy" id="2049916"/>
    <lineage>
        <taxon>Bacteria</taxon>
        <taxon>Pseudomonadati</taxon>
        <taxon>Bacteroidota</taxon>
        <taxon>Chitinophagia</taxon>
        <taxon>Chitinophagales</taxon>
        <taxon>Chitinophagaceae</taxon>
        <taxon>Rurimicrobium</taxon>
    </lineage>
</organism>
<dbReference type="InterPro" id="IPR029052">
    <property type="entry name" value="Metallo-depent_PP-like"/>
</dbReference>